<dbReference type="EnsemblBacteria" id="BAA10255">
    <property type="protein sequence ID" value="BAA10255"/>
    <property type="gene ID" value="BAA10255"/>
</dbReference>
<organism evidence="1 2">
    <name type="scientific">Synechocystis sp. (strain ATCC 27184 / PCC 6803 / Kazusa)</name>
    <dbReference type="NCBI Taxonomy" id="1111708"/>
    <lineage>
        <taxon>Bacteria</taxon>
        <taxon>Bacillati</taxon>
        <taxon>Cyanobacteriota</taxon>
        <taxon>Cyanophyceae</taxon>
        <taxon>Synechococcales</taxon>
        <taxon>Merismopediaceae</taxon>
        <taxon>Synechocystis</taxon>
    </lineage>
</organism>
<name>Q55123_SYNY3</name>
<dbReference type="KEGG" id="syn:sll0405"/>
<dbReference type="EMBL" id="BA000022">
    <property type="protein sequence ID" value="BAA10255.1"/>
    <property type="molecule type" value="Genomic_DNA"/>
</dbReference>
<reference evidence="1 2" key="1">
    <citation type="journal article" date="1995" name="DNA Res.">
        <title>Sequence analysis of the genome of the unicellular cyanobacterium Synechocystis sp. strain PCC6803. I. Sequence features in the 1 Mb region from map positions 64% to 92% of the genome.</title>
        <authorList>
            <person name="Kaneko T."/>
            <person name="Tanaka A."/>
            <person name="Sato S."/>
            <person name="Kotani H."/>
            <person name="Sazuka T."/>
            <person name="Miyajima N."/>
            <person name="Sugiura M."/>
            <person name="Tabata S."/>
        </authorList>
    </citation>
    <scope>NUCLEOTIDE SEQUENCE [LARGE SCALE GENOMIC DNA]</scope>
    <source>
        <strain evidence="2">ATCC 27184 / PCC 6803 / Kazusa</strain>
    </source>
</reference>
<evidence type="ECO:0000313" key="2">
    <source>
        <dbReference type="Proteomes" id="UP000001425"/>
    </source>
</evidence>
<protein>
    <submittedName>
        <fullName evidence="1">Sll0405 protein</fullName>
    </submittedName>
</protein>
<dbReference type="PIR" id="S74337">
    <property type="entry name" value="S74337"/>
</dbReference>
<reference evidence="1 2" key="2">
    <citation type="journal article" date="1996" name="DNA Res.">
        <title>Sequence analysis of the genome of the unicellular cyanobacterium Synechocystis sp. strain PCC6803. II. Sequence determination of the entire genome and assignment of potential protein-coding regions.</title>
        <authorList>
            <person name="Kaneko T."/>
            <person name="Sato S."/>
            <person name="Kotani H."/>
            <person name="Tanaka A."/>
            <person name="Asamizu E."/>
            <person name="Nakamura Y."/>
            <person name="Miyajima N."/>
            <person name="Hirosawa M."/>
            <person name="Sugiura M."/>
            <person name="Sasamoto S."/>
            <person name="Kimura T."/>
            <person name="Hosouchi T."/>
            <person name="Matsuno A."/>
            <person name="Muraki A."/>
            <person name="Nakazaki N."/>
            <person name="Naruo K."/>
            <person name="Okumura S."/>
            <person name="Shimpo S."/>
            <person name="Takeuchi C."/>
            <person name="Wada T."/>
            <person name="Watanabe A."/>
            <person name="Yamada M."/>
            <person name="Yasuda M."/>
            <person name="Tabata S."/>
        </authorList>
    </citation>
    <scope>NUCLEOTIDE SEQUENCE [LARGE SCALE GENOMIC DNA]</scope>
    <source>
        <strain evidence="2">ATCC 27184 / PCC 6803 / Kazusa</strain>
    </source>
</reference>
<dbReference type="PaxDb" id="1148-1001116"/>
<gene>
    <name evidence="1" type="ordered locus">sll0405</name>
</gene>
<dbReference type="STRING" id="1148.gene:10499754"/>
<dbReference type="InParanoid" id="Q55123"/>
<dbReference type="IntAct" id="Q55123">
    <property type="interactions" value="1"/>
</dbReference>
<proteinExistence type="predicted"/>
<sequence>MTQSYGDTTIETSLTGAGISPGKVRSKDIGELIAATEEIISTYVHDKHSEIRTNDIIVGLKNVKGDGYILEYEPSLPEITVPAFEAVSHCIETRKLEILPSKTVESIAKIRQLSKKGGFNTEFYAVNGSRKYLTSINQTLEIPASITMQGETTLYGEIIRVGGSEPKVAIKMMSGKILYCDAKKAIVRQAGQRLYEIVGIRGNAEWRMNDMEIQSFQIIEFTDYQDSPITETFNHLKQSISDAFSHIDDPVSYFAESQNGD</sequence>
<accession>Q55123</accession>
<evidence type="ECO:0000313" key="1">
    <source>
        <dbReference type="EMBL" id="BAA10255.1"/>
    </source>
</evidence>
<dbReference type="Proteomes" id="UP000001425">
    <property type="component" value="Chromosome"/>
</dbReference>
<dbReference type="AlphaFoldDB" id="Q55123"/>
<dbReference type="eggNOG" id="ENOG50329NX">
    <property type="taxonomic scope" value="Bacteria"/>
</dbReference>
<keyword evidence="2" id="KW-1185">Reference proteome</keyword>